<dbReference type="EMBL" id="JAUSWL010000001">
    <property type="protein sequence ID" value="MDQ0541164.1"/>
    <property type="molecule type" value="Genomic_DNA"/>
</dbReference>
<dbReference type="SMART" id="SM00304">
    <property type="entry name" value="HAMP"/>
    <property type="match status" value="1"/>
</dbReference>
<dbReference type="PROSITE" id="PS50111">
    <property type="entry name" value="CHEMOTAXIS_TRANSDUC_2"/>
    <property type="match status" value="1"/>
</dbReference>
<dbReference type="SUPFAM" id="SSF58104">
    <property type="entry name" value="Methyl-accepting chemotaxis protein (MCP) signaling domain"/>
    <property type="match status" value="1"/>
</dbReference>
<dbReference type="AlphaFoldDB" id="A0AAJ1TLG2"/>
<dbReference type="RefSeq" id="WP_230365158.1">
    <property type="nucleotide sequence ID" value="NZ_JAJALK010000001.1"/>
</dbReference>
<keyword evidence="1 3" id="KW-0807">Transducer</keyword>
<evidence type="ECO:0000256" key="2">
    <source>
        <dbReference type="ARBA" id="ARBA00029447"/>
    </source>
</evidence>
<feature type="coiled-coil region" evidence="4">
    <location>
        <begin position="256"/>
        <end position="283"/>
    </location>
</feature>
<gene>
    <name evidence="8" type="ORF">QO001_000072</name>
</gene>
<evidence type="ECO:0000256" key="3">
    <source>
        <dbReference type="PROSITE-ProRule" id="PRU00284"/>
    </source>
</evidence>
<dbReference type="GO" id="GO:0016020">
    <property type="term" value="C:membrane"/>
    <property type="evidence" value="ECO:0007669"/>
    <property type="project" value="InterPro"/>
</dbReference>
<dbReference type="PROSITE" id="PS51257">
    <property type="entry name" value="PROKAR_LIPOPROTEIN"/>
    <property type="match status" value="1"/>
</dbReference>
<dbReference type="Gene3D" id="1.10.287.950">
    <property type="entry name" value="Methyl-accepting chemotaxis protein"/>
    <property type="match status" value="1"/>
</dbReference>
<proteinExistence type="inferred from homology"/>
<name>A0AAJ1TLG2_9HYPH</name>
<dbReference type="Gene3D" id="1.10.8.500">
    <property type="entry name" value="HAMP domain in histidine kinase"/>
    <property type="match status" value="1"/>
</dbReference>
<feature type="domain" description="HAMP" evidence="7">
    <location>
        <begin position="212"/>
        <end position="265"/>
    </location>
</feature>
<keyword evidence="5" id="KW-0472">Membrane</keyword>
<keyword evidence="5" id="KW-1133">Transmembrane helix</keyword>
<dbReference type="PROSITE" id="PS50885">
    <property type="entry name" value="HAMP"/>
    <property type="match status" value="1"/>
</dbReference>
<dbReference type="PANTHER" id="PTHR32089:SF112">
    <property type="entry name" value="LYSOZYME-LIKE PROTEIN-RELATED"/>
    <property type="match status" value="1"/>
</dbReference>
<comment type="caution">
    <text evidence="8">The sequence shown here is derived from an EMBL/GenBank/DDBJ whole genome shotgun (WGS) entry which is preliminary data.</text>
</comment>
<protein>
    <submittedName>
        <fullName evidence="8">Methyl-accepting chemotaxis protein</fullName>
    </submittedName>
</protein>
<feature type="transmembrane region" description="Helical" evidence="5">
    <location>
        <begin position="12"/>
        <end position="31"/>
    </location>
</feature>
<sequence length="563" mass="58339">MNLLSRTNIVTKLLAINLIIAVIVGGCIWFAQSRMVVIDAIYTNLIAREAKAVSNVRRTNRLNNTLNYLMYRTIAETDSEQVRQAGAQFDVIVAQADKTLSDLAQQVPAFSDAIQAQRERTNRFVAAASEARRLAVAGQKEAALKVAREVSEPIFATLGIEGTKLGDSIEAYMRKRSSDLTAETNATRYSLIGFGAFGLVIGILSSLLVSTLGITGPLNCLVAVLQRMAKGEIEAEIAEARRGDEIGAVGRAVEGIKAMMARKAAEEADLKRKADEAAAQQQRRAMAELADRFEEAVGGIVGQVATSATELQTTAQTLTGTATETAGQTSAVAAAAEEAAANVNTVAAAAEELGVSIGEIGRQVEGASDLAQRTVGQADQTGVLMQELSAAVARIGDVVGLIASIASQTNLLALNATIEAARAGEAGRGFAVVAAEVKELAEQTAKATDEIAAQIGRVQGATGQAASAIGSIVGLIREINGVATSIAAAVEEQSAATQEIVRNVAQAASGTGEVTHNIVGVAQASEATGSAATLVLDSASALSRQSERLNAEVRAFLSVVRAA</sequence>
<evidence type="ECO:0000256" key="5">
    <source>
        <dbReference type="SAM" id="Phobius"/>
    </source>
</evidence>
<dbReference type="Pfam" id="PF00015">
    <property type="entry name" value="MCPsignal"/>
    <property type="match status" value="1"/>
</dbReference>
<evidence type="ECO:0000259" key="7">
    <source>
        <dbReference type="PROSITE" id="PS50885"/>
    </source>
</evidence>
<evidence type="ECO:0000259" key="6">
    <source>
        <dbReference type="PROSITE" id="PS50111"/>
    </source>
</evidence>
<dbReference type="SUPFAM" id="SSF158472">
    <property type="entry name" value="HAMP domain-like"/>
    <property type="match status" value="1"/>
</dbReference>
<dbReference type="Proteomes" id="UP001223420">
    <property type="component" value="Unassembled WGS sequence"/>
</dbReference>
<evidence type="ECO:0000313" key="8">
    <source>
        <dbReference type="EMBL" id="MDQ0541164.1"/>
    </source>
</evidence>
<dbReference type="Pfam" id="PF00672">
    <property type="entry name" value="HAMP"/>
    <property type="match status" value="1"/>
</dbReference>
<feature type="domain" description="Methyl-accepting transducer" evidence="6">
    <location>
        <begin position="300"/>
        <end position="543"/>
    </location>
</feature>
<evidence type="ECO:0000256" key="1">
    <source>
        <dbReference type="ARBA" id="ARBA00023224"/>
    </source>
</evidence>
<reference evidence="8" key="1">
    <citation type="submission" date="2023-07" db="EMBL/GenBank/DDBJ databases">
        <title>Genomic Encyclopedia of Type Strains, Phase IV (KMG-IV): sequencing the most valuable type-strain genomes for metagenomic binning, comparative biology and taxonomic classification.</title>
        <authorList>
            <person name="Goeker M."/>
        </authorList>
    </citation>
    <scope>NUCLEOTIDE SEQUENCE</scope>
    <source>
        <strain evidence="8">DSM 19569</strain>
    </source>
</reference>
<evidence type="ECO:0000256" key="4">
    <source>
        <dbReference type="SAM" id="Coils"/>
    </source>
</evidence>
<organism evidence="8 9">
    <name type="scientific">Methylobacterium brachiatum</name>
    <dbReference type="NCBI Taxonomy" id="269660"/>
    <lineage>
        <taxon>Bacteria</taxon>
        <taxon>Pseudomonadati</taxon>
        <taxon>Pseudomonadota</taxon>
        <taxon>Alphaproteobacteria</taxon>
        <taxon>Hyphomicrobiales</taxon>
        <taxon>Methylobacteriaceae</taxon>
        <taxon>Methylobacterium</taxon>
    </lineage>
</organism>
<dbReference type="InterPro" id="IPR003660">
    <property type="entry name" value="HAMP_dom"/>
</dbReference>
<comment type="similarity">
    <text evidence="2">Belongs to the methyl-accepting chemotaxis (MCP) protein family.</text>
</comment>
<keyword evidence="5" id="KW-0812">Transmembrane</keyword>
<dbReference type="SMART" id="SM00283">
    <property type="entry name" value="MA"/>
    <property type="match status" value="1"/>
</dbReference>
<dbReference type="PANTHER" id="PTHR32089">
    <property type="entry name" value="METHYL-ACCEPTING CHEMOTAXIS PROTEIN MCPB"/>
    <property type="match status" value="1"/>
</dbReference>
<evidence type="ECO:0000313" key="9">
    <source>
        <dbReference type="Proteomes" id="UP001223420"/>
    </source>
</evidence>
<dbReference type="InterPro" id="IPR004089">
    <property type="entry name" value="MCPsignal_dom"/>
</dbReference>
<keyword evidence="4" id="KW-0175">Coiled coil</keyword>
<dbReference type="GO" id="GO:0007165">
    <property type="term" value="P:signal transduction"/>
    <property type="evidence" value="ECO:0007669"/>
    <property type="project" value="UniProtKB-KW"/>
</dbReference>
<accession>A0AAJ1TLG2</accession>